<dbReference type="InParanoid" id="E3LBE4"/>
<name>E3LBE4_PUCGT</name>
<keyword evidence="1" id="KW-0175">Coiled coil</keyword>
<reference evidence="3" key="2">
    <citation type="journal article" date="2011" name="Proc. Natl. Acad. Sci. U.S.A.">
        <title>Obligate biotrophy features unraveled by the genomic analysis of rust fungi.</title>
        <authorList>
            <person name="Duplessis S."/>
            <person name="Cuomo C.A."/>
            <person name="Lin Y.-C."/>
            <person name="Aerts A."/>
            <person name="Tisserant E."/>
            <person name="Veneault-Fourrey C."/>
            <person name="Joly D.L."/>
            <person name="Hacquard S."/>
            <person name="Amselem J."/>
            <person name="Cantarel B.L."/>
            <person name="Chiu R."/>
            <person name="Coutinho P.M."/>
            <person name="Feau N."/>
            <person name="Field M."/>
            <person name="Frey P."/>
            <person name="Gelhaye E."/>
            <person name="Goldberg J."/>
            <person name="Grabherr M.G."/>
            <person name="Kodira C.D."/>
            <person name="Kohler A."/>
            <person name="Kuees U."/>
            <person name="Lindquist E.A."/>
            <person name="Lucas S.M."/>
            <person name="Mago R."/>
            <person name="Mauceli E."/>
            <person name="Morin E."/>
            <person name="Murat C."/>
            <person name="Pangilinan J.L."/>
            <person name="Park R."/>
            <person name="Pearson M."/>
            <person name="Quesneville H."/>
            <person name="Rouhier N."/>
            <person name="Sakthikumar S."/>
            <person name="Salamov A.A."/>
            <person name="Schmutz J."/>
            <person name="Selles B."/>
            <person name="Shapiro H."/>
            <person name="Tanguay P."/>
            <person name="Tuskan G.A."/>
            <person name="Henrissat B."/>
            <person name="Van de Peer Y."/>
            <person name="Rouze P."/>
            <person name="Ellis J.G."/>
            <person name="Dodds P.N."/>
            <person name="Schein J.E."/>
            <person name="Zhong S."/>
            <person name="Hamelin R.C."/>
            <person name="Grigoriev I.V."/>
            <person name="Szabo L.J."/>
            <person name="Martin F."/>
        </authorList>
    </citation>
    <scope>NUCLEOTIDE SEQUENCE [LARGE SCALE GENOMIC DNA]</scope>
    <source>
        <strain evidence="3">CRL 75-36-700-3 / race SCCL</strain>
    </source>
</reference>
<organism evidence="2 3">
    <name type="scientific">Puccinia graminis f. sp. tritici (strain CRL 75-36-700-3 / race SCCL)</name>
    <name type="common">Black stem rust fungus</name>
    <dbReference type="NCBI Taxonomy" id="418459"/>
    <lineage>
        <taxon>Eukaryota</taxon>
        <taxon>Fungi</taxon>
        <taxon>Dikarya</taxon>
        <taxon>Basidiomycota</taxon>
        <taxon>Pucciniomycotina</taxon>
        <taxon>Pucciniomycetes</taxon>
        <taxon>Pucciniales</taxon>
        <taxon>Pucciniaceae</taxon>
        <taxon>Puccinia</taxon>
    </lineage>
</organism>
<gene>
    <name evidence="2" type="ORF">PGTG_19908</name>
</gene>
<accession>E3LBE4</accession>
<dbReference type="RefSeq" id="XP_003338288.1">
    <property type="nucleotide sequence ID" value="XM_003338240.1"/>
</dbReference>
<dbReference type="Proteomes" id="UP000008783">
    <property type="component" value="Unassembled WGS sequence"/>
</dbReference>
<proteinExistence type="predicted"/>
<keyword evidence="3" id="KW-1185">Reference proteome</keyword>
<dbReference type="KEGG" id="pgr:PGTG_19908"/>
<dbReference type="GeneID" id="10535320"/>
<evidence type="ECO:0000313" key="3">
    <source>
        <dbReference type="Proteomes" id="UP000008783"/>
    </source>
</evidence>
<dbReference type="OrthoDB" id="10610528at2759"/>
<evidence type="ECO:0000256" key="1">
    <source>
        <dbReference type="SAM" id="Coils"/>
    </source>
</evidence>
<dbReference type="AlphaFoldDB" id="E3LBE4"/>
<dbReference type="HOGENOM" id="CLU_909544_0_0_1"/>
<dbReference type="VEuPathDB" id="FungiDB:PGTG_19908"/>
<sequence length="306" mass="34724">MRFWPEHKGLINLTTTPTHWQQHYLLIKHVQKSPNLQLQEENRLLRERLEQSEQTASAFQAEIGKLRKDVTRLSSLKPTNKKIDDQVKSVSKVQTQLATLDKKSESLANVLTSLQQQMSNQTVNLDTHQLTSQSAPPGFSTPHPSQFALLEFLHSQPANSATYPPATARLYVAKAASEAPPTHFHQQWPQVIRDLIAIFHAFAKVNLDRLDTTTLTNFVTRVTKIKSIVTLRKLPIQYLCAFLVGGVSGLLYAGTKQIPPECLVTLVAYLKWYATQPNPLLLEPRQHWPRCRQIILMELLEDAEDA</sequence>
<reference key="1">
    <citation type="submission" date="2007-01" db="EMBL/GenBank/DDBJ databases">
        <title>The Genome Sequence of Puccinia graminis f. sp. tritici Strain CRL 75-36-700-3.</title>
        <authorList>
            <consortium name="The Broad Institute Genome Sequencing Platform"/>
            <person name="Birren B."/>
            <person name="Lander E."/>
            <person name="Galagan J."/>
            <person name="Nusbaum C."/>
            <person name="Devon K."/>
            <person name="Cuomo C."/>
            <person name="Jaffe D."/>
            <person name="Butler J."/>
            <person name="Alvarez P."/>
            <person name="Gnerre S."/>
            <person name="Grabherr M."/>
            <person name="Mauceli E."/>
            <person name="Brockman W."/>
            <person name="Young S."/>
            <person name="LaButti K."/>
            <person name="Sykes S."/>
            <person name="DeCaprio D."/>
            <person name="Crawford M."/>
            <person name="Koehrsen M."/>
            <person name="Engels R."/>
            <person name="Montgomery P."/>
            <person name="Pearson M."/>
            <person name="Howarth C."/>
            <person name="Larson L."/>
            <person name="White J."/>
            <person name="Zeng Q."/>
            <person name="Kodira C."/>
            <person name="Yandava C."/>
            <person name="Alvarado L."/>
            <person name="O'Leary S."/>
            <person name="Szabo L."/>
            <person name="Dean R."/>
            <person name="Schein J."/>
        </authorList>
    </citation>
    <scope>NUCLEOTIDE SEQUENCE</scope>
    <source>
        <strain>CRL 75-36-700-3</strain>
    </source>
</reference>
<protein>
    <submittedName>
        <fullName evidence="2">Uncharacterized protein</fullName>
    </submittedName>
</protein>
<feature type="coiled-coil region" evidence="1">
    <location>
        <begin position="35"/>
        <end position="69"/>
    </location>
</feature>
<evidence type="ECO:0000313" key="2">
    <source>
        <dbReference type="EMBL" id="EFP93869.1"/>
    </source>
</evidence>
<dbReference type="EMBL" id="DS178414">
    <property type="protein sequence ID" value="EFP93869.1"/>
    <property type="molecule type" value="Genomic_DNA"/>
</dbReference>